<name>A0A0A9DP06_ARUDO</name>
<protein>
    <submittedName>
        <fullName evidence="1">Uncharacterized protein</fullName>
    </submittedName>
</protein>
<dbReference type="EMBL" id="GBRH01210500">
    <property type="protein sequence ID" value="JAD87395.1"/>
    <property type="molecule type" value="Transcribed_RNA"/>
</dbReference>
<reference evidence="1" key="2">
    <citation type="journal article" date="2015" name="Data Brief">
        <title>Shoot transcriptome of the giant reed, Arundo donax.</title>
        <authorList>
            <person name="Barrero R.A."/>
            <person name="Guerrero F.D."/>
            <person name="Moolhuijzen P."/>
            <person name="Goolsby J.A."/>
            <person name="Tidwell J."/>
            <person name="Bellgard S.E."/>
            <person name="Bellgard M.I."/>
        </authorList>
    </citation>
    <scope>NUCLEOTIDE SEQUENCE</scope>
    <source>
        <tissue evidence="1">Shoot tissue taken approximately 20 cm above the soil surface</tissue>
    </source>
</reference>
<proteinExistence type="predicted"/>
<sequence>MYLSTLFTATMCSSVDRSMKQLMNPTAKARFGRVCTRYCRLPTTH</sequence>
<dbReference type="AlphaFoldDB" id="A0A0A9DP06"/>
<accession>A0A0A9DP06</accession>
<reference evidence="1" key="1">
    <citation type="submission" date="2014-09" db="EMBL/GenBank/DDBJ databases">
        <authorList>
            <person name="Magalhaes I.L.F."/>
            <person name="Oliveira U."/>
            <person name="Santos F.R."/>
            <person name="Vidigal T.H.D.A."/>
            <person name="Brescovit A.D."/>
            <person name="Santos A.J."/>
        </authorList>
    </citation>
    <scope>NUCLEOTIDE SEQUENCE</scope>
    <source>
        <tissue evidence="1">Shoot tissue taken approximately 20 cm above the soil surface</tissue>
    </source>
</reference>
<organism evidence="1">
    <name type="scientific">Arundo donax</name>
    <name type="common">Giant reed</name>
    <name type="synonym">Donax arundinaceus</name>
    <dbReference type="NCBI Taxonomy" id="35708"/>
    <lineage>
        <taxon>Eukaryota</taxon>
        <taxon>Viridiplantae</taxon>
        <taxon>Streptophyta</taxon>
        <taxon>Embryophyta</taxon>
        <taxon>Tracheophyta</taxon>
        <taxon>Spermatophyta</taxon>
        <taxon>Magnoliopsida</taxon>
        <taxon>Liliopsida</taxon>
        <taxon>Poales</taxon>
        <taxon>Poaceae</taxon>
        <taxon>PACMAD clade</taxon>
        <taxon>Arundinoideae</taxon>
        <taxon>Arundineae</taxon>
        <taxon>Arundo</taxon>
    </lineage>
</organism>
<evidence type="ECO:0000313" key="1">
    <source>
        <dbReference type="EMBL" id="JAD87395.1"/>
    </source>
</evidence>